<keyword evidence="6" id="KW-0238">DNA-binding</keyword>
<dbReference type="InterPro" id="IPR012337">
    <property type="entry name" value="RNaseH-like_sf"/>
</dbReference>
<evidence type="ECO:0000256" key="5">
    <source>
        <dbReference type="ARBA" id="ARBA00023015"/>
    </source>
</evidence>
<dbReference type="SMART" id="SM00614">
    <property type="entry name" value="ZnF_BED"/>
    <property type="match status" value="1"/>
</dbReference>
<evidence type="ECO:0000256" key="7">
    <source>
        <dbReference type="ARBA" id="ARBA00023163"/>
    </source>
</evidence>
<sequence>MSNILNDQIITGHFFSRGKGKKGYSRNITMGKIDLLVTSVYNNYQFNSFVGISYDKSCVNEKDVSCSSNIRMPSIFSTASKEEVKSRAWEHFGLPANESGQIVSEDIAVCKLCGSPVSAKSGSTSNLFGHLRLHHPLQFSEVSNKSKVVTATVQYSPFCAAVDESIDEPQPQSSMAVSKSNQFNFVDNHRHKRQKFMTDFQRLDDQASKRTTDSVTKFLVCTMQPYNLVDRKEFINMVKVLNPRYSLPGRKHFTATAVPKLYNEVRDKIRQELSLINKDTISVTTDCWTSIANTPYITITVHFITSEWALKSACLACAHFDDDHNGKNIAEVLRSILNDWGIDVQNIMSITTDNGRNILKTIEELNLENAHISCFAHNINIGVNHSLDIPVLKRAIARLKKLQNAFAMSWKMKRDLHKAQELLQMEVKTLPSACPTRWWSTLKLVKRFLENQLPICKTLLEYSNKKHLMLEGNEISALEDFTTATELLEDITSSLSGEQYTTASAVLPLYMKIKNNLQNKDEGSSLLKSIKSEILESLNKYESHPMSSNLQLSTLCDPRFRVNFIESPEEVKKLAVAKMRNIYTTQKTSNPDNFENIETRTKEQNKKGLAKFFYVFGSNSNSENTRNPSEEAEKELNEYLSMPRVSFEHDPIDWWKVHDESFPSLKVLARKYLCIQGSSVASERVFSSGGSVITRQRASLLPKHAEMQIFLSHNKKIFLAFSNCIVFYVFECLFFNSVTGSFLCFDLFSTFRPFLCFDHPLSFKLKVYHF</sequence>
<comment type="subcellular location">
    <subcellularLocation>
        <location evidence="1">Nucleus</location>
    </subcellularLocation>
</comment>
<dbReference type="PANTHER" id="PTHR46481">
    <property type="entry name" value="ZINC FINGER BED DOMAIN-CONTAINING PROTEIN 4"/>
    <property type="match status" value="1"/>
</dbReference>
<dbReference type="Pfam" id="PF05699">
    <property type="entry name" value="Dimer_Tnp_hAT"/>
    <property type="match status" value="1"/>
</dbReference>
<evidence type="ECO:0000313" key="11">
    <source>
        <dbReference type="EMBL" id="GFY01160.1"/>
    </source>
</evidence>
<dbReference type="AlphaFoldDB" id="A0A8X6VCJ5"/>
<keyword evidence="12" id="KW-1185">Reference proteome</keyword>
<evidence type="ECO:0000256" key="8">
    <source>
        <dbReference type="ARBA" id="ARBA00023242"/>
    </source>
</evidence>
<accession>A0A8X6VCJ5</accession>
<dbReference type="Proteomes" id="UP000887159">
    <property type="component" value="Unassembled WGS sequence"/>
</dbReference>
<keyword evidence="5" id="KW-0805">Transcription regulation</keyword>
<keyword evidence="2" id="KW-0479">Metal-binding</keyword>
<dbReference type="Pfam" id="PF02892">
    <property type="entry name" value="zf-BED"/>
    <property type="match status" value="1"/>
</dbReference>
<dbReference type="InterPro" id="IPR008906">
    <property type="entry name" value="HATC_C_dom"/>
</dbReference>
<evidence type="ECO:0000256" key="9">
    <source>
        <dbReference type="PROSITE-ProRule" id="PRU00027"/>
    </source>
</evidence>
<evidence type="ECO:0000313" key="12">
    <source>
        <dbReference type="Proteomes" id="UP000887159"/>
    </source>
</evidence>
<dbReference type="GO" id="GO:0003677">
    <property type="term" value="F:DNA binding"/>
    <property type="evidence" value="ECO:0007669"/>
    <property type="project" value="UniProtKB-KW"/>
</dbReference>
<evidence type="ECO:0000256" key="2">
    <source>
        <dbReference type="ARBA" id="ARBA00022723"/>
    </source>
</evidence>
<evidence type="ECO:0000256" key="1">
    <source>
        <dbReference type="ARBA" id="ARBA00004123"/>
    </source>
</evidence>
<feature type="domain" description="BED-type" evidence="10">
    <location>
        <begin position="83"/>
        <end position="142"/>
    </location>
</feature>
<evidence type="ECO:0000256" key="6">
    <source>
        <dbReference type="ARBA" id="ARBA00023125"/>
    </source>
</evidence>
<dbReference type="PROSITE" id="PS50808">
    <property type="entry name" value="ZF_BED"/>
    <property type="match status" value="1"/>
</dbReference>
<dbReference type="SUPFAM" id="SSF57667">
    <property type="entry name" value="beta-beta-alpha zinc fingers"/>
    <property type="match status" value="1"/>
</dbReference>
<keyword evidence="8" id="KW-0539">Nucleus</keyword>
<dbReference type="SUPFAM" id="SSF53098">
    <property type="entry name" value="Ribonuclease H-like"/>
    <property type="match status" value="1"/>
</dbReference>
<dbReference type="GO" id="GO:0005634">
    <property type="term" value="C:nucleus"/>
    <property type="evidence" value="ECO:0007669"/>
    <property type="project" value="UniProtKB-SubCell"/>
</dbReference>
<dbReference type="EMBL" id="BMAU01021225">
    <property type="protein sequence ID" value="GFY01160.1"/>
    <property type="molecule type" value="Genomic_DNA"/>
</dbReference>
<dbReference type="InterPro" id="IPR052035">
    <property type="entry name" value="ZnF_BED_domain_contain"/>
</dbReference>
<dbReference type="GO" id="GO:0046983">
    <property type="term" value="F:protein dimerization activity"/>
    <property type="evidence" value="ECO:0007669"/>
    <property type="project" value="InterPro"/>
</dbReference>
<dbReference type="PANTHER" id="PTHR46481:SF9">
    <property type="entry name" value="ZINC FINGER BED DOMAIN-CONTAINING PROTEIN 1-LIKE"/>
    <property type="match status" value="1"/>
</dbReference>
<dbReference type="InterPro" id="IPR036236">
    <property type="entry name" value="Znf_C2H2_sf"/>
</dbReference>
<keyword evidence="4" id="KW-0862">Zinc</keyword>
<dbReference type="SUPFAM" id="SSF140996">
    <property type="entry name" value="Hermes dimerisation domain"/>
    <property type="match status" value="1"/>
</dbReference>
<reference evidence="11" key="1">
    <citation type="submission" date="2020-08" db="EMBL/GenBank/DDBJ databases">
        <title>Multicomponent nature underlies the extraordinary mechanical properties of spider dragline silk.</title>
        <authorList>
            <person name="Kono N."/>
            <person name="Nakamura H."/>
            <person name="Mori M."/>
            <person name="Yoshida Y."/>
            <person name="Ohtoshi R."/>
            <person name="Malay A.D."/>
            <person name="Moran D.A.P."/>
            <person name="Tomita M."/>
            <person name="Numata K."/>
            <person name="Arakawa K."/>
        </authorList>
    </citation>
    <scope>NUCLEOTIDE SEQUENCE</scope>
</reference>
<proteinExistence type="predicted"/>
<organism evidence="11 12">
    <name type="scientific">Trichonephila clavipes</name>
    <name type="common">Golden silk orbweaver</name>
    <name type="synonym">Nephila clavipes</name>
    <dbReference type="NCBI Taxonomy" id="2585209"/>
    <lineage>
        <taxon>Eukaryota</taxon>
        <taxon>Metazoa</taxon>
        <taxon>Ecdysozoa</taxon>
        <taxon>Arthropoda</taxon>
        <taxon>Chelicerata</taxon>
        <taxon>Arachnida</taxon>
        <taxon>Araneae</taxon>
        <taxon>Araneomorphae</taxon>
        <taxon>Entelegynae</taxon>
        <taxon>Araneoidea</taxon>
        <taxon>Nephilidae</taxon>
        <taxon>Trichonephila</taxon>
    </lineage>
</organism>
<dbReference type="GO" id="GO:0008270">
    <property type="term" value="F:zinc ion binding"/>
    <property type="evidence" value="ECO:0007669"/>
    <property type="project" value="UniProtKB-KW"/>
</dbReference>
<evidence type="ECO:0000256" key="3">
    <source>
        <dbReference type="ARBA" id="ARBA00022771"/>
    </source>
</evidence>
<comment type="caution">
    <text evidence="11">The sequence shown here is derived from an EMBL/GenBank/DDBJ whole genome shotgun (WGS) entry which is preliminary data.</text>
</comment>
<keyword evidence="7" id="KW-0804">Transcription</keyword>
<gene>
    <name evidence="11" type="primary">ZBED1</name>
    <name evidence="11" type="ORF">TNCV_5076271</name>
</gene>
<evidence type="ECO:0000259" key="10">
    <source>
        <dbReference type="PROSITE" id="PS50808"/>
    </source>
</evidence>
<dbReference type="InterPro" id="IPR003656">
    <property type="entry name" value="Znf_BED"/>
</dbReference>
<name>A0A8X6VCJ5_TRICX</name>
<evidence type="ECO:0000256" key="4">
    <source>
        <dbReference type="ARBA" id="ARBA00022833"/>
    </source>
</evidence>
<keyword evidence="3 9" id="KW-0863">Zinc-finger</keyword>
<protein>
    <submittedName>
        <fullName evidence="11">Zinc finger BED domain-containing protein 1</fullName>
    </submittedName>
</protein>